<proteinExistence type="predicted"/>
<gene>
    <name evidence="1" type="ORF">AV530_012621</name>
</gene>
<keyword evidence="2" id="KW-1185">Reference proteome</keyword>
<accession>A0A1V4JC10</accession>
<comment type="caution">
    <text evidence="1">The sequence shown here is derived from an EMBL/GenBank/DDBJ whole genome shotgun (WGS) entry which is preliminary data.</text>
</comment>
<evidence type="ECO:0000313" key="1">
    <source>
        <dbReference type="EMBL" id="OPJ69614.1"/>
    </source>
</evidence>
<dbReference type="AlphaFoldDB" id="A0A1V4JC10"/>
<name>A0A1V4JC10_PATFA</name>
<protein>
    <submittedName>
        <fullName evidence="1">Uncharacterized protein</fullName>
    </submittedName>
</protein>
<organism evidence="1 2">
    <name type="scientific">Patagioenas fasciata monilis</name>
    <dbReference type="NCBI Taxonomy" id="372326"/>
    <lineage>
        <taxon>Eukaryota</taxon>
        <taxon>Metazoa</taxon>
        <taxon>Chordata</taxon>
        <taxon>Craniata</taxon>
        <taxon>Vertebrata</taxon>
        <taxon>Euteleostomi</taxon>
        <taxon>Archelosauria</taxon>
        <taxon>Archosauria</taxon>
        <taxon>Dinosauria</taxon>
        <taxon>Saurischia</taxon>
        <taxon>Theropoda</taxon>
        <taxon>Coelurosauria</taxon>
        <taxon>Aves</taxon>
        <taxon>Neognathae</taxon>
        <taxon>Neoaves</taxon>
        <taxon>Columbimorphae</taxon>
        <taxon>Columbiformes</taxon>
        <taxon>Columbidae</taxon>
        <taxon>Patagioenas</taxon>
    </lineage>
</organism>
<reference evidence="1 2" key="1">
    <citation type="submission" date="2016-02" db="EMBL/GenBank/DDBJ databases">
        <title>Band-tailed pigeon sequencing and assembly.</title>
        <authorList>
            <person name="Soares A.E."/>
            <person name="Novak B.J."/>
            <person name="Rice E.S."/>
            <person name="O'Connell B."/>
            <person name="Chang D."/>
            <person name="Weber S."/>
            <person name="Shapiro B."/>
        </authorList>
    </citation>
    <scope>NUCLEOTIDE SEQUENCE [LARGE SCALE GENOMIC DNA]</scope>
    <source>
        <strain evidence="1">BTP2013</strain>
        <tissue evidence="1">Blood</tissue>
    </source>
</reference>
<dbReference type="Proteomes" id="UP000190648">
    <property type="component" value="Unassembled WGS sequence"/>
</dbReference>
<sequence length="94" mass="10317">MALSPMLDWALSHTVQIVTYEERIPQLYFGQYYVDMVNGKCTGIALCMVKKHTLRGITKQHCNIPSLPLKASTQGGRFISNEATGQDSVKGTAG</sequence>
<dbReference type="EMBL" id="LSYS01008075">
    <property type="protein sequence ID" value="OPJ69614.1"/>
    <property type="molecule type" value="Genomic_DNA"/>
</dbReference>
<evidence type="ECO:0000313" key="2">
    <source>
        <dbReference type="Proteomes" id="UP000190648"/>
    </source>
</evidence>